<keyword evidence="1" id="KW-0812">Transmembrane</keyword>
<keyword evidence="1" id="KW-1133">Transmembrane helix</keyword>
<proteinExistence type="predicted"/>
<keyword evidence="3" id="KW-1185">Reference proteome</keyword>
<evidence type="ECO:0000313" key="2">
    <source>
        <dbReference type="EMBL" id="GMF37625.1"/>
    </source>
</evidence>
<evidence type="ECO:0000313" key="3">
    <source>
        <dbReference type="Proteomes" id="UP001165121"/>
    </source>
</evidence>
<gene>
    <name evidence="2" type="ORF">Pfra01_001059100</name>
</gene>
<comment type="caution">
    <text evidence="2">The sequence shown here is derived from an EMBL/GenBank/DDBJ whole genome shotgun (WGS) entry which is preliminary data.</text>
</comment>
<dbReference type="EMBL" id="BSXT01001031">
    <property type="protein sequence ID" value="GMF37625.1"/>
    <property type="molecule type" value="Genomic_DNA"/>
</dbReference>
<reference evidence="2" key="1">
    <citation type="submission" date="2023-04" db="EMBL/GenBank/DDBJ databases">
        <title>Phytophthora fragariaefolia NBRC 109709.</title>
        <authorList>
            <person name="Ichikawa N."/>
            <person name="Sato H."/>
            <person name="Tonouchi N."/>
        </authorList>
    </citation>
    <scope>NUCLEOTIDE SEQUENCE</scope>
    <source>
        <strain evidence="2">NBRC 109709</strain>
    </source>
</reference>
<protein>
    <submittedName>
        <fullName evidence="2">Unnamed protein product</fullName>
    </submittedName>
</protein>
<dbReference type="AlphaFoldDB" id="A0A9W6XFV5"/>
<keyword evidence="1" id="KW-0472">Membrane</keyword>
<evidence type="ECO:0000256" key="1">
    <source>
        <dbReference type="SAM" id="Phobius"/>
    </source>
</evidence>
<dbReference type="Proteomes" id="UP001165121">
    <property type="component" value="Unassembled WGS sequence"/>
</dbReference>
<sequence length="145" mass="15628">MLPHSSARGLAVVAPLPPNLGKVGTDPVKNAVGESEVNGDDETIRDDLPLLKLNNPSDEISRIDEDDIVTIVLPSSSKASWSLEKVTGLGYIVIAAFNFSIVSASVKYASHYANSNIIVFWRMLIGLMMNCVRIVVTTPSKCLLC</sequence>
<feature type="transmembrane region" description="Helical" evidence="1">
    <location>
        <begin position="86"/>
        <end position="106"/>
    </location>
</feature>
<dbReference type="OrthoDB" id="306876at2759"/>
<name>A0A9W6XFV5_9STRA</name>
<accession>A0A9W6XFV5</accession>
<organism evidence="2 3">
    <name type="scientific">Phytophthora fragariaefolia</name>
    <dbReference type="NCBI Taxonomy" id="1490495"/>
    <lineage>
        <taxon>Eukaryota</taxon>
        <taxon>Sar</taxon>
        <taxon>Stramenopiles</taxon>
        <taxon>Oomycota</taxon>
        <taxon>Peronosporomycetes</taxon>
        <taxon>Peronosporales</taxon>
        <taxon>Peronosporaceae</taxon>
        <taxon>Phytophthora</taxon>
    </lineage>
</organism>
<feature type="transmembrane region" description="Helical" evidence="1">
    <location>
        <begin position="118"/>
        <end position="136"/>
    </location>
</feature>